<reference evidence="1 2" key="1">
    <citation type="submission" date="2024-06" db="EMBL/GenBank/DDBJ databases">
        <authorList>
            <person name="Woo H."/>
        </authorList>
    </citation>
    <scope>NUCLEOTIDE SEQUENCE [LARGE SCALE GENOMIC DNA]</scope>
    <source>
        <strain evidence="1 2">Si-c</strain>
    </source>
</reference>
<keyword evidence="2" id="KW-1185">Reference proteome</keyword>
<organism evidence="1 2">
    <name type="scientific">Rhodanobacter lycopersici</name>
    <dbReference type="NCBI Taxonomy" id="3162487"/>
    <lineage>
        <taxon>Bacteria</taxon>
        <taxon>Pseudomonadati</taxon>
        <taxon>Pseudomonadota</taxon>
        <taxon>Gammaproteobacteria</taxon>
        <taxon>Lysobacterales</taxon>
        <taxon>Rhodanobacteraceae</taxon>
        <taxon>Rhodanobacter</taxon>
    </lineage>
</organism>
<evidence type="ECO:0000313" key="1">
    <source>
        <dbReference type="EMBL" id="MEW9570367.1"/>
    </source>
</evidence>
<proteinExistence type="predicted"/>
<gene>
    <name evidence="1" type="ORF">ABQJ54_01240</name>
</gene>
<dbReference type="RefSeq" id="WP_367852464.1">
    <property type="nucleotide sequence ID" value="NZ_JBFOHK010000001.1"/>
</dbReference>
<dbReference type="Pfam" id="PF10012">
    <property type="entry name" value="DUF2255"/>
    <property type="match status" value="1"/>
</dbReference>
<dbReference type="PIRSF" id="PIRSF028498">
    <property type="entry name" value="UCP028498"/>
    <property type="match status" value="1"/>
</dbReference>
<sequence length="125" mass="14002">MTSWPAETLRRIAEADDLHMAPLRDDGVTFGTPTWIWSVALDGNLYARAYHGQRSRWYQAALRQKAGRIIAAGLIREASFAPVEGAVNDRIDDAYRAKYHGNPYLDSMIGDRARSATIKVTPRDP</sequence>
<protein>
    <submittedName>
        <fullName evidence="1">DUF2255 family protein</fullName>
    </submittedName>
</protein>
<evidence type="ECO:0000313" key="2">
    <source>
        <dbReference type="Proteomes" id="UP001556220"/>
    </source>
</evidence>
<dbReference type="EMBL" id="JBFOHK010000001">
    <property type="protein sequence ID" value="MEW9570367.1"/>
    <property type="molecule type" value="Genomic_DNA"/>
</dbReference>
<comment type="caution">
    <text evidence="1">The sequence shown here is derived from an EMBL/GenBank/DDBJ whole genome shotgun (WGS) entry which is preliminary data.</text>
</comment>
<accession>A0ABV3Q9H6</accession>
<name>A0ABV3Q9H6_9GAMM</name>
<dbReference type="Proteomes" id="UP001556220">
    <property type="component" value="Unassembled WGS sequence"/>
</dbReference>
<dbReference type="InterPro" id="IPR016888">
    <property type="entry name" value="UCP028498"/>
</dbReference>